<dbReference type="GO" id="GO:0009307">
    <property type="term" value="P:DNA restriction-modification system"/>
    <property type="evidence" value="ECO:0007669"/>
    <property type="project" value="UniProtKB-KW"/>
</dbReference>
<comment type="similarity">
    <text evidence="1">Belongs to the N(4)/N(6)-methyltransferase family. N(4) subfamily.</text>
</comment>
<reference evidence="11 12" key="1">
    <citation type="journal article" date="2013" name="Science">
        <title>Pandoraviruses: amoeba viruses with genomes up to 2.5 Mb reaching that of parasitic eukaryotes.</title>
        <authorList>
            <person name="Philippe N."/>
            <person name="Legendre M."/>
            <person name="Doutre G."/>
            <person name="Coute Y."/>
            <person name="Poirot O."/>
            <person name="Lescot M."/>
            <person name="Arslan D."/>
            <person name="Seltzer V."/>
            <person name="Bertaux L."/>
            <person name="Bruley C."/>
            <person name="Garin J."/>
            <person name="Claverie J.M."/>
            <person name="Abergel C."/>
        </authorList>
    </citation>
    <scope>NUCLEOTIDE SEQUENCE [LARGE SCALE GENOMIC DNA]</scope>
    <source>
        <strain evidence="11">Melbourne</strain>
    </source>
</reference>
<evidence type="ECO:0000256" key="1">
    <source>
        <dbReference type="ARBA" id="ARBA00010203"/>
    </source>
</evidence>
<dbReference type="Proteomes" id="UP000201566">
    <property type="component" value="Segment"/>
</dbReference>
<gene>
    <name evidence="11" type="ORF">pdul_cds_713</name>
</gene>
<keyword evidence="6" id="KW-0680">Restriction system</keyword>
<dbReference type="REBASE" id="615507">
    <property type="entry name" value="M.PduIII"/>
</dbReference>
<evidence type="ECO:0000259" key="10">
    <source>
        <dbReference type="Pfam" id="PF01555"/>
    </source>
</evidence>
<evidence type="ECO:0000256" key="8">
    <source>
        <dbReference type="ARBA" id="ARBA00049120"/>
    </source>
</evidence>
<sequence>MSASLLCEKKKTKTTTPPMSKARKRSRTTAAETDGAPPNENVTAAAAAAAWSVVEGDCRERLADYADGSFDCCVTSPPYWGLRDYGVVGQIGAEDSLDAYVEGLTVAFREVRRVLSDAGTLWLNLGDAFTSGGRATRAPDKKNAGREMTYRPPTPPGLKAKDLIGLPWRVAFALQADGWYLRSDIIWHKPNCQPESVRDRPTRAHEYVFLFAKSKTYHYDHQAVREPAAGGTGMRSRRTVWAINTQPYPGAHFATFPLDLVDVCLAAGAPPSASVIDPFCGSGTVGVACRRLGHAFVGIDLNPEYVALARERIASAVVDNTAAPSSSSSGIGSSSSSSSSSGTGSSPGDGSPDVCA</sequence>
<feature type="compositionally biased region" description="Low complexity" evidence="9">
    <location>
        <begin position="325"/>
        <end position="356"/>
    </location>
</feature>
<dbReference type="GO" id="GO:0008170">
    <property type="term" value="F:N-methyltransferase activity"/>
    <property type="evidence" value="ECO:0007669"/>
    <property type="project" value="InterPro"/>
</dbReference>
<dbReference type="KEGG" id="vg:16512235"/>
<keyword evidence="4 11" id="KW-0808">Transferase</keyword>
<proteinExistence type="inferred from homology"/>
<feature type="region of interest" description="Disordered" evidence="9">
    <location>
        <begin position="134"/>
        <end position="153"/>
    </location>
</feature>
<dbReference type="PRINTS" id="PR00508">
    <property type="entry name" value="S21N4MTFRASE"/>
</dbReference>
<keyword evidence="7" id="KW-0238">DNA-binding</keyword>
<evidence type="ECO:0000256" key="6">
    <source>
        <dbReference type="ARBA" id="ARBA00022747"/>
    </source>
</evidence>
<dbReference type="Pfam" id="PF01555">
    <property type="entry name" value="N6_N4_Mtase"/>
    <property type="match status" value="1"/>
</dbReference>
<keyword evidence="3 11" id="KW-0489">Methyltransferase</keyword>
<dbReference type="RefSeq" id="YP_008319544.1">
    <property type="nucleotide sequence ID" value="NC_021858.1"/>
</dbReference>
<dbReference type="GO" id="GO:0032259">
    <property type="term" value="P:methylation"/>
    <property type="evidence" value="ECO:0007669"/>
    <property type="project" value="UniProtKB-KW"/>
</dbReference>
<dbReference type="InterPro" id="IPR001091">
    <property type="entry name" value="RM_Methyltransferase"/>
</dbReference>
<dbReference type="CDD" id="cd02440">
    <property type="entry name" value="AdoMet_MTases"/>
    <property type="match status" value="1"/>
</dbReference>
<dbReference type="Gene3D" id="3.40.50.150">
    <property type="entry name" value="Vaccinia Virus protein VP39"/>
    <property type="match status" value="1"/>
</dbReference>
<comment type="catalytic activity">
    <reaction evidence="8">
        <text>a 2'-deoxycytidine in DNA + S-adenosyl-L-methionine = an N(4)-methyl-2'-deoxycytidine in DNA + S-adenosyl-L-homocysteine + H(+)</text>
        <dbReference type="Rhea" id="RHEA:16857"/>
        <dbReference type="Rhea" id="RHEA-COMP:11369"/>
        <dbReference type="Rhea" id="RHEA-COMP:13674"/>
        <dbReference type="ChEBI" id="CHEBI:15378"/>
        <dbReference type="ChEBI" id="CHEBI:57856"/>
        <dbReference type="ChEBI" id="CHEBI:59789"/>
        <dbReference type="ChEBI" id="CHEBI:85452"/>
        <dbReference type="ChEBI" id="CHEBI:137933"/>
        <dbReference type="EC" id="2.1.1.113"/>
    </reaction>
</comment>
<dbReference type="InterPro" id="IPR029063">
    <property type="entry name" value="SAM-dependent_MTases_sf"/>
</dbReference>
<dbReference type="SUPFAM" id="SSF53335">
    <property type="entry name" value="S-adenosyl-L-methionine-dependent methyltransferases"/>
    <property type="match status" value="1"/>
</dbReference>
<accession>S4VTY0</accession>
<evidence type="ECO:0000256" key="5">
    <source>
        <dbReference type="ARBA" id="ARBA00022691"/>
    </source>
</evidence>
<evidence type="ECO:0000256" key="4">
    <source>
        <dbReference type="ARBA" id="ARBA00022679"/>
    </source>
</evidence>
<keyword evidence="5" id="KW-0949">S-adenosyl-L-methionine</keyword>
<organism evidence="11 12">
    <name type="scientific">Pandoravirus dulcis</name>
    <dbReference type="NCBI Taxonomy" id="1349409"/>
    <lineage>
        <taxon>Viruses</taxon>
        <taxon>Pandoravirus</taxon>
    </lineage>
</organism>
<evidence type="ECO:0000313" key="12">
    <source>
        <dbReference type="Proteomes" id="UP000201566"/>
    </source>
</evidence>
<dbReference type="GO" id="GO:0003677">
    <property type="term" value="F:DNA binding"/>
    <property type="evidence" value="ECO:0007669"/>
    <property type="project" value="UniProtKB-KW"/>
</dbReference>
<protein>
    <recommendedName>
        <fullName evidence="2">site-specific DNA-methyltransferase (cytosine-N(4)-specific)</fullName>
        <ecNumber evidence="2">2.1.1.113</ecNumber>
    </recommendedName>
</protein>
<dbReference type="GeneID" id="16512235"/>
<name>S4VTY0_9VIRU</name>
<dbReference type="EMBL" id="KC977570">
    <property type="protein sequence ID" value="AGO82875.1"/>
    <property type="molecule type" value="Genomic_DNA"/>
</dbReference>
<feature type="region of interest" description="Disordered" evidence="9">
    <location>
        <begin position="319"/>
        <end position="356"/>
    </location>
</feature>
<feature type="compositionally biased region" description="Basic and acidic residues" evidence="9">
    <location>
        <begin position="137"/>
        <end position="149"/>
    </location>
</feature>
<dbReference type="InterPro" id="IPR002941">
    <property type="entry name" value="DNA_methylase_N4/N6"/>
</dbReference>
<evidence type="ECO:0000256" key="7">
    <source>
        <dbReference type="ARBA" id="ARBA00023125"/>
    </source>
</evidence>
<dbReference type="PROSITE" id="PS00093">
    <property type="entry name" value="N4_MTASE"/>
    <property type="match status" value="1"/>
</dbReference>
<feature type="domain" description="DNA methylase N-4/N-6" evidence="10">
    <location>
        <begin position="71"/>
        <end position="310"/>
    </location>
</feature>
<feature type="region of interest" description="Disordered" evidence="9">
    <location>
        <begin position="1"/>
        <end position="39"/>
    </location>
</feature>
<evidence type="ECO:0000313" key="11">
    <source>
        <dbReference type="EMBL" id="AGO82875.1"/>
    </source>
</evidence>
<dbReference type="GO" id="GO:0015667">
    <property type="term" value="F:site-specific DNA-methyltransferase (cytosine-N4-specific) activity"/>
    <property type="evidence" value="ECO:0007669"/>
    <property type="project" value="UniProtKB-EC"/>
</dbReference>
<evidence type="ECO:0000256" key="9">
    <source>
        <dbReference type="SAM" id="MobiDB-lite"/>
    </source>
</evidence>
<dbReference type="InterPro" id="IPR017985">
    <property type="entry name" value="MeTrfase_CN4_CS"/>
</dbReference>
<dbReference type="EC" id="2.1.1.113" evidence="2"/>
<evidence type="ECO:0000256" key="3">
    <source>
        <dbReference type="ARBA" id="ARBA00022603"/>
    </source>
</evidence>
<evidence type="ECO:0000256" key="2">
    <source>
        <dbReference type="ARBA" id="ARBA00012185"/>
    </source>
</evidence>